<reference evidence="2 3" key="1">
    <citation type="submission" date="2012-02" db="EMBL/GenBank/DDBJ databases">
        <title>Complete sequence of chromosome of Singulisphaera acidiphila DSM 18658.</title>
        <authorList>
            <consortium name="US DOE Joint Genome Institute (JGI-PGF)"/>
            <person name="Lucas S."/>
            <person name="Copeland A."/>
            <person name="Lapidus A."/>
            <person name="Glavina del Rio T."/>
            <person name="Dalin E."/>
            <person name="Tice H."/>
            <person name="Bruce D."/>
            <person name="Goodwin L."/>
            <person name="Pitluck S."/>
            <person name="Peters L."/>
            <person name="Ovchinnikova G."/>
            <person name="Chertkov O."/>
            <person name="Kyrpides N."/>
            <person name="Mavromatis K."/>
            <person name="Ivanova N."/>
            <person name="Brettin T."/>
            <person name="Detter J.C."/>
            <person name="Han C."/>
            <person name="Larimer F."/>
            <person name="Land M."/>
            <person name="Hauser L."/>
            <person name="Markowitz V."/>
            <person name="Cheng J.-F."/>
            <person name="Hugenholtz P."/>
            <person name="Woyke T."/>
            <person name="Wu D."/>
            <person name="Tindall B."/>
            <person name="Pomrenke H."/>
            <person name="Brambilla E."/>
            <person name="Klenk H.-P."/>
            <person name="Eisen J.A."/>
        </authorList>
    </citation>
    <scope>NUCLEOTIDE SEQUENCE [LARGE SCALE GENOMIC DNA]</scope>
    <source>
        <strain evidence="3">ATCC BAA-1392 / DSM 18658 / VKM B-2454 / MOB10</strain>
    </source>
</reference>
<dbReference type="RefSeq" id="WP_015247458.1">
    <property type="nucleotide sequence ID" value="NC_019892.1"/>
</dbReference>
<dbReference type="Pfam" id="PF13649">
    <property type="entry name" value="Methyltransf_25"/>
    <property type="match status" value="1"/>
</dbReference>
<dbReference type="CDD" id="cd02440">
    <property type="entry name" value="AdoMet_MTases"/>
    <property type="match status" value="1"/>
</dbReference>
<evidence type="ECO:0000313" key="3">
    <source>
        <dbReference type="Proteomes" id="UP000010798"/>
    </source>
</evidence>
<dbReference type="EMBL" id="CP003364">
    <property type="protein sequence ID" value="AGA28329.1"/>
    <property type="molecule type" value="Genomic_DNA"/>
</dbReference>
<keyword evidence="2" id="KW-0808">Transferase</keyword>
<dbReference type="KEGG" id="saci:Sinac_4115"/>
<dbReference type="InterPro" id="IPR041698">
    <property type="entry name" value="Methyltransf_25"/>
</dbReference>
<dbReference type="PANTHER" id="PTHR42912">
    <property type="entry name" value="METHYLTRANSFERASE"/>
    <property type="match status" value="1"/>
</dbReference>
<name>L0DG29_SINAD</name>
<evidence type="ECO:0000313" key="2">
    <source>
        <dbReference type="EMBL" id="AGA28329.1"/>
    </source>
</evidence>
<keyword evidence="3" id="KW-1185">Reference proteome</keyword>
<protein>
    <submittedName>
        <fullName evidence="2">Methylase involved in ubiquinone/menaquinone biosynthesis</fullName>
    </submittedName>
</protein>
<accession>L0DG29</accession>
<feature type="domain" description="Methyltransferase" evidence="1">
    <location>
        <begin position="50"/>
        <end position="142"/>
    </location>
</feature>
<dbReference type="SUPFAM" id="SSF53335">
    <property type="entry name" value="S-adenosyl-L-methionine-dependent methyltransferases"/>
    <property type="match status" value="1"/>
</dbReference>
<gene>
    <name evidence="2" type="ordered locus">Sinac_4115</name>
</gene>
<keyword evidence="2" id="KW-0830">Ubiquinone</keyword>
<keyword evidence="2" id="KW-0489">Methyltransferase</keyword>
<dbReference type="InterPro" id="IPR029063">
    <property type="entry name" value="SAM-dependent_MTases_sf"/>
</dbReference>
<evidence type="ECO:0000259" key="1">
    <source>
        <dbReference type="Pfam" id="PF13649"/>
    </source>
</evidence>
<dbReference type="PANTHER" id="PTHR42912:SF80">
    <property type="entry name" value="METHYLTRANSFERASE DOMAIN-CONTAINING PROTEIN"/>
    <property type="match status" value="1"/>
</dbReference>
<proteinExistence type="predicted"/>
<organism evidence="2 3">
    <name type="scientific">Singulisphaera acidiphila (strain ATCC BAA-1392 / DSM 18658 / VKM B-2454 / MOB10)</name>
    <dbReference type="NCBI Taxonomy" id="886293"/>
    <lineage>
        <taxon>Bacteria</taxon>
        <taxon>Pseudomonadati</taxon>
        <taxon>Planctomycetota</taxon>
        <taxon>Planctomycetia</taxon>
        <taxon>Isosphaerales</taxon>
        <taxon>Isosphaeraceae</taxon>
        <taxon>Singulisphaera</taxon>
    </lineage>
</organism>
<dbReference type="Gene3D" id="3.40.50.150">
    <property type="entry name" value="Vaccinia Virus protein VP39"/>
    <property type="match status" value="1"/>
</dbReference>
<sequence length="270" mass="29546">MSTTEVHHAYNDVVATHYDLDPQGVIGRSLDRGIAQMKEEGLLDGGDLRVLDVGMGTGLFLEKLRLASGSPIVPFGIDLAENMLEVAHRRIKGLEAVVGDASNLDAFFPGREFDCVCTHFVTGFVSMRVLAPQIARKLRPGGYWSLVGGTRAAYPALQAKGDSKLLRWLTGAGSRQVDDTVLNPADEREVAEVMGAQGLDVIRTETFQPPLAFEDFDAFMEFGYRGGWLTPLIESLGLHRAGAVKRWALDRLVFPVQDSHNIVAVLGRKR</sequence>
<dbReference type="Proteomes" id="UP000010798">
    <property type="component" value="Chromosome"/>
</dbReference>
<dbReference type="HOGENOM" id="CLU_1030137_0_0_0"/>
<dbReference type="AlphaFoldDB" id="L0DG29"/>
<dbReference type="eggNOG" id="COG2226">
    <property type="taxonomic scope" value="Bacteria"/>
</dbReference>
<dbReference type="GO" id="GO:0008168">
    <property type="term" value="F:methyltransferase activity"/>
    <property type="evidence" value="ECO:0007669"/>
    <property type="project" value="UniProtKB-KW"/>
</dbReference>
<dbReference type="InterPro" id="IPR050508">
    <property type="entry name" value="Methyltransf_Superfamily"/>
</dbReference>
<dbReference type="OrthoDB" id="9772751at2"/>
<dbReference type="GO" id="GO:0032259">
    <property type="term" value="P:methylation"/>
    <property type="evidence" value="ECO:0007669"/>
    <property type="project" value="UniProtKB-KW"/>
</dbReference>